<protein>
    <submittedName>
        <fullName evidence="1">Uncharacterized protein</fullName>
    </submittedName>
</protein>
<dbReference type="Proteomes" id="UP000530564">
    <property type="component" value="Unassembled WGS sequence"/>
</dbReference>
<name>A0A839ZWB9_9CAUL</name>
<evidence type="ECO:0000313" key="2">
    <source>
        <dbReference type="Proteomes" id="UP000530564"/>
    </source>
</evidence>
<keyword evidence="2" id="KW-1185">Reference proteome</keyword>
<organism evidence="1 2">
    <name type="scientific">Phenylobacterium haematophilum</name>
    <dbReference type="NCBI Taxonomy" id="98513"/>
    <lineage>
        <taxon>Bacteria</taxon>
        <taxon>Pseudomonadati</taxon>
        <taxon>Pseudomonadota</taxon>
        <taxon>Alphaproteobacteria</taxon>
        <taxon>Caulobacterales</taxon>
        <taxon>Caulobacteraceae</taxon>
        <taxon>Phenylobacterium</taxon>
    </lineage>
</organism>
<comment type="caution">
    <text evidence="1">The sequence shown here is derived from an EMBL/GenBank/DDBJ whole genome shotgun (WGS) entry which is preliminary data.</text>
</comment>
<gene>
    <name evidence="1" type="ORF">GGQ61_001532</name>
</gene>
<accession>A0A839ZWB9</accession>
<proteinExistence type="predicted"/>
<dbReference type="AlphaFoldDB" id="A0A839ZWB9"/>
<dbReference type="EMBL" id="JACIDK010000002">
    <property type="protein sequence ID" value="MBB3890815.1"/>
    <property type="molecule type" value="Genomic_DNA"/>
</dbReference>
<reference evidence="1 2" key="1">
    <citation type="submission" date="2020-08" db="EMBL/GenBank/DDBJ databases">
        <title>Genomic Encyclopedia of Type Strains, Phase IV (KMG-IV): sequencing the most valuable type-strain genomes for metagenomic binning, comparative biology and taxonomic classification.</title>
        <authorList>
            <person name="Goeker M."/>
        </authorList>
    </citation>
    <scope>NUCLEOTIDE SEQUENCE [LARGE SCALE GENOMIC DNA]</scope>
    <source>
        <strain evidence="1 2">DSM 21793</strain>
    </source>
</reference>
<sequence length="361" mass="38293">MVALALGLLVSGFRWEDFPLGHYEASAPLPRTAHNASVERAVFAQDRLWLLTSAGEVWTVSKNAPAPSRIAIPEPAAELCDDGDTVVAVTTPAGSPTTYTVRRRVGLDWQAIAAVPSRNEGLVGVQCPADGVVLVTAQRLVDLRPGGGRSLALSHRVPSAHVNVLHLTPTHVFVGVNAGEWGGGLHRIDRRTGQVAFLERNAHGDLCGGPLNGGCDPVNGLAERAGKPGCIVAAVGLVHMRSRGQLVEVCGEQIELLYRQPCPRAWDPDGSVDKHGEPFCTIAFFGLGRRGDALFAMGVDGLHVIEGGSAHNRGVPKFQAYGPFRVSFDLPEAVLVLTDVNQRTSLSGMTPLMAMRPPGTL</sequence>
<dbReference type="RefSeq" id="WP_183771229.1">
    <property type="nucleotide sequence ID" value="NZ_JACIDK010000002.1"/>
</dbReference>
<evidence type="ECO:0000313" key="1">
    <source>
        <dbReference type="EMBL" id="MBB3890815.1"/>
    </source>
</evidence>